<evidence type="ECO:0000313" key="8">
    <source>
        <dbReference type="Proteomes" id="UP000019426"/>
    </source>
</evidence>
<comment type="similarity">
    <text evidence="2">Belongs to the UPF0754 family.</text>
</comment>
<protein>
    <submittedName>
        <fullName evidence="7">Putative membrane protein</fullName>
    </submittedName>
</protein>
<name>W6RX59_9CLOT</name>
<keyword evidence="5 6" id="KW-0472">Membrane</keyword>
<evidence type="ECO:0000256" key="6">
    <source>
        <dbReference type="SAM" id="Phobius"/>
    </source>
</evidence>
<comment type="subcellular location">
    <subcellularLocation>
        <location evidence="1">Endomembrane system</location>
    </subcellularLocation>
</comment>
<dbReference type="eggNOG" id="COG4399">
    <property type="taxonomic scope" value="Bacteria"/>
</dbReference>
<accession>W6RX59</accession>
<dbReference type="AlphaFoldDB" id="W6RX59"/>
<evidence type="ECO:0000256" key="2">
    <source>
        <dbReference type="ARBA" id="ARBA00008053"/>
    </source>
</evidence>
<dbReference type="PANTHER" id="PTHR35791">
    <property type="entry name" value="UPF0754 MEMBRANE PROTEIN YHEB"/>
    <property type="match status" value="1"/>
</dbReference>
<dbReference type="KEGG" id="clt:CM240_1055"/>
<evidence type="ECO:0000256" key="4">
    <source>
        <dbReference type="ARBA" id="ARBA00022989"/>
    </source>
</evidence>
<dbReference type="PATRIC" id="fig|1216932.3.peg.1045"/>
<dbReference type="RefSeq" id="WP_044037124.1">
    <property type="nucleotide sequence ID" value="NZ_HG917868.1"/>
</dbReference>
<reference evidence="7 8" key="1">
    <citation type="submission" date="2013-11" db="EMBL/GenBank/DDBJ databases">
        <title>Complete genome sequence of Clostridum sp. M2/40.</title>
        <authorList>
            <person name="Wibberg D."/>
            <person name="Puehler A."/>
            <person name="Schlueter A."/>
        </authorList>
    </citation>
    <scope>NUCLEOTIDE SEQUENCE [LARGE SCALE GENOMIC DNA]</scope>
    <source>
        <strain evidence="8">M2/40</strain>
    </source>
</reference>
<dbReference type="EMBL" id="HG917868">
    <property type="protein sequence ID" value="CDM68219.1"/>
    <property type="molecule type" value="Genomic_DNA"/>
</dbReference>
<feature type="transmembrane region" description="Helical" evidence="6">
    <location>
        <begin position="6"/>
        <end position="30"/>
    </location>
</feature>
<proteinExistence type="inferred from homology"/>
<dbReference type="HOGENOM" id="CLU_042384_1_1_9"/>
<keyword evidence="8" id="KW-1185">Reference proteome</keyword>
<sequence length="200" mass="22478">MNTFITIIVLALIGGIIGWITNILAIKLIFRPINPIKIPILNIELLGLIPKRKKEIAENIGQVVANELISIDDIINDAFTEEDKLNLTSYVQNRIKNIINEKLNFIPAPFKMMVAPKIDSIVNEEVSSAINDITDDMIDKIKERVEIEKIVTEKINELDLLELERIIISVAKKELKHIEILGLILGLVIGLFQGIVISLI</sequence>
<dbReference type="PANTHER" id="PTHR35791:SF1">
    <property type="entry name" value="UPF0754 MEMBRANE PROTEIN YHEB"/>
    <property type="match status" value="1"/>
</dbReference>
<evidence type="ECO:0000256" key="1">
    <source>
        <dbReference type="ARBA" id="ARBA00004308"/>
    </source>
</evidence>
<keyword evidence="3 6" id="KW-0812">Transmembrane</keyword>
<feature type="transmembrane region" description="Helical" evidence="6">
    <location>
        <begin position="180"/>
        <end position="199"/>
    </location>
</feature>
<keyword evidence="4 6" id="KW-1133">Transmembrane helix</keyword>
<dbReference type="Pfam" id="PF04286">
    <property type="entry name" value="DUF445"/>
    <property type="match status" value="2"/>
</dbReference>
<gene>
    <name evidence="7" type="ORF">CM240_1055</name>
</gene>
<dbReference type="InterPro" id="IPR007383">
    <property type="entry name" value="DUF445"/>
</dbReference>
<evidence type="ECO:0000256" key="3">
    <source>
        <dbReference type="ARBA" id="ARBA00022692"/>
    </source>
</evidence>
<dbReference type="GO" id="GO:0012505">
    <property type="term" value="C:endomembrane system"/>
    <property type="evidence" value="ECO:0007669"/>
    <property type="project" value="UniProtKB-SubCell"/>
</dbReference>
<dbReference type="OrthoDB" id="9787430at2"/>
<organism evidence="7 8">
    <name type="scientific">Clostridium bornimense</name>
    <dbReference type="NCBI Taxonomy" id="1216932"/>
    <lineage>
        <taxon>Bacteria</taxon>
        <taxon>Bacillati</taxon>
        <taxon>Bacillota</taxon>
        <taxon>Clostridia</taxon>
        <taxon>Eubacteriales</taxon>
        <taxon>Clostridiaceae</taxon>
        <taxon>Clostridium</taxon>
    </lineage>
</organism>
<dbReference type="Proteomes" id="UP000019426">
    <property type="component" value="Chromosome M2/40_rep1"/>
</dbReference>
<dbReference type="STRING" id="1216932.CM240_1055"/>
<evidence type="ECO:0000256" key="5">
    <source>
        <dbReference type="ARBA" id="ARBA00023136"/>
    </source>
</evidence>
<evidence type="ECO:0000313" key="7">
    <source>
        <dbReference type="EMBL" id="CDM68219.1"/>
    </source>
</evidence>